<protein>
    <recommendedName>
        <fullName evidence="1">VOC domain-containing protein</fullName>
    </recommendedName>
</protein>
<dbReference type="Pfam" id="PF00903">
    <property type="entry name" value="Glyoxalase"/>
    <property type="match status" value="1"/>
</dbReference>
<evidence type="ECO:0000259" key="1">
    <source>
        <dbReference type="PROSITE" id="PS51819"/>
    </source>
</evidence>
<evidence type="ECO:0000313" key="3">
    <source>
        <dbReference type="Proteomes" id="UP001162891"/>
    </source>
</evidence>
<dbReference type="InterPro" id="IPR004360">
    <property type="entry name" value="Glyas_Fos-R_dOase_dom"/>
</dbReference>
<keyword evidence="3" id="KW-1185">Reference proteome</keyword>
<dbReference type="SUPFAM" id="SSF54593">
    <property type="entry name" value="Glyoxalase/Bleomycin resistance protein/Dihydroxybiphenyl dioxygenase"/>
    <property type="match status" value="1"/>
</dbReference>
<dbReference type="InterPro" id="IPR029068">
    <property type="entry name" value="Glyas_Bleomycin-R_OHBP_Dase"/>
</dbReference>
<dbReference type="InterPro" id="IPR037523">
    <property type="entry name" value="VOC_core"/>
</dbReference>
<accession>A0ABM7WVY1</accession>
<dbReference type="EMBL" id="AP025591">
    <property type="protein sequence ID" value="BDG03665.1"/>
    <property type="molecule type" value="Genomic_DNA"/>
</dbReference>
<name>A0ABM7WVY1_9BACT</name>
<dbReference type="Proteomes" id="UP001162891">
    <property type="component" value="Chromosome"/>
</dbReference>
<sequence length="131" mass="14328">MPASPPALGLRHAALRVRDLAAAEDFFVRALGYTVEWRPDPDNVYLTRGGDNVALHRVDRDEDPGLLDHLGVLVARAEDVDVWERHLDAVGARIVARPRTHRDGARSLYVAGPEGIVVQVLHHPPALAGAR</sequence>
<organism evidence="2 3">
    <name type="scientific">Anaeromyxobacter oryzae</name>
    <dbReference type="NCBI Taxonomy" id="2918170"/>
    <lineage>
        <taxon>Bacteria</taxon>
        <taxon>Pseudomonadati</taxon>
        <taxon>Myxococcota</taxon>
        <taxon>Myxococcia</taxon>
        <taxon>Myxococcales</taxon>
        <taxon>Cystobacterineae</taxon>
        <taxon>Anaeromyxobacteraceae</taxon>
        <taxon>Anaeromyxobacter</taxon>
    </lineage>
</organism>
<evidence type="ECO:0000313" key="2">
    <source>
        <dbReference type="EMBL" id="BDG03665.1"/>
    </source>
</evidence>
<dbReference type="Gene3D" id="3.10.180.10">
    <property type="entry name" value="2,3-Dihydroxybiphenyl 1,2-Dioxygenase, domain 1"/>
    <property type="match status" value="1"/>
</dbReference>
<feature type="domain" description="VOC" evidence="1">
    <location>
        <begin position="9"/>
        <end position="123"/>
    </location>
</feature>
<gene>
    <name evidence="2" type="ORF">AMOR_26610</name>
</gene>
<dbReference type="CDD" id="cd06587">
    <property type="entry name" value="VOC"/>
    <property type="match status" value="1"/>
</dbReference>
<proteinExistence type="predicted"/>
<dbReference type="PROSITE" id="PS51819">
    <property type="entry name" value="VOC"/>
    <property type="match status" value="1"/>
</dbReference>
<dbReference type="RefSeq" id="WP_248361860.1">
    <property type="nucleotide sequence ID" value="NZ_AP025591.1"/>
</dbReference>
<reference evidence="3" key="1">
    <citation type="journal article" date="2022" name="Int. J. Syst. Evol. Microbiol.">
        <title>Anaeromyxobacter oryzae sp. nov., Anaeromyxobacter diazotrophicus sp. nov. and Anaeromyxobacter paludicola sp. nov., isolated from paddy soils.</title>
        <authorList>
            <person name="Itoh H."/>
            <person name="Xu Z."/>
            <person name="Mise K."/>
            <person name="Masuda Y."/>
            <person name="Ushijima N."/>
            <person name="Hayakawa C."/>
            <person name="Shiratori Y."/>
            <person name="Senoo K."/>
        </authorList>
    </citation>
    <scope>NUCLEOTIDE SEQUENCE [LARGE SCALE GENOMIC DNA]</scope>
    <source>
        <strain evidence="3">Red232</strain>
    </source>
</reference>